<dbReference type="Proteomes" id="UP000039324">
    <property type="component" value="Unassembled WGS sequence"/>
</dbReference>
<accession>A0A0G4J614</accession>
<organism evidence="5 6">
    <name type="scientific">Plasmodiophora brassicae</name>
    <name type="common">Clubroot disease agent</name>
    <dbReference type="NCBI Taxonomy" id="37360"/>
    <lineage>
        <taxon>Eukaryota</taxon>
        <taxon>Sar</taxon>
        <taxon>Rhizaria</taxon>
        <taxon>Endomyxa</taxon>
        <taxon>Phytomyxea</taxon>
        <taxon>Plasmodiophorida</taxon>
        <taxon>Plasmodiophoridae</taxon>
        <taxon>Plasmodiophora</taxon>
    </lineage>
</organism>
<dbReference type="AlphaFoldDB" id="A0A0G4J614"/>
<reference evidence="5 6" key="1">
    <citation type="submission" date="2015-02" db="EMBL/GenBank/DDBJ databases">
        <authorList>
            <person name="Chooi Y.-H."/>
        </authorList>
    </citation>
    <scope>NUCLEOTIDE SEQUENCE [LARGE SCALE GENOMIC DNA]</scope>
    <source>
        <strain evidence="5">E3</strain>
    </source>
</reference>
<evidence type="ECO:0000313" key="5">
    <source>
        <dbReference type="EMBL" id="CEP02962.1"/>
    </source>
</evidence>
<evidence type="ECO:0000259" key="4">
    <source>
        <dbReference type="PROSITE" id="PS50157"/>
    </source>
</evidence>
<keyword evidence="1" id="KW-0479">Metal-binding</keyword>
<dbReference type="InterPro" id="IPR013087">
    <property type="entry name" value="Znf_C2H2_type"/>
</dbReference>
<dbReference type="PROSITE" id="PS00028">
    <property type="entry name" value="ZINC_FINGER_C2H2_1"/>
    <property type="match status" value="1"/>
</dbReference>
<feature type="domain" description="C2H2-type" evidence="4">
    <location>
        <begin position="52"/>
        <end position="79"/>
    </location>
</feature>
<dbReference type="EMBL" id="CDSF01000134">
    <property type="protein sequence ID" value="CEP02962.1"/>
    <property type="molecule type" value="Genomic_DNA"/>
</dbReference>
<dbReference type="InterPro" id="IPR004875">
    <property type="entry name" value="DDE_SF_endonuclease_dom"/>
</dbReference>
<evidence type="ECO:0000313" key="6">
    <source>
        <dbReference type="Proteomes" id="UP000039324"/>
    </source>
</evidence>
<evidence type="ECO:0000256" key="1">
    <source>
        <dbReference type="PROSITE-ProRule" id="PRU00042"/>
    </source>
</evidence>
<sequence length="449" mass="51134">MATLYFLALLPLITVLSQASLHKYFGPSMLMSRGSGEILVSPKCPVMVKDMLTCSECDKRCLTVQALISHTKTHKPKEDYQANPKPDEQGVGGPSSKRQRYSFERKVDVIKEVLDMQRPSSGQKRSRALAAQLVSDRTGIPTMTIARWMKSEDQLRDRVASSTDRTKKSSYNRFWLKDLRHLEEISKNWSLAMARQIRRRPNVVDPFNAKAVKLSYGWYYHGFLPRHDFSIRRGNNRKKIDAVSYKHIIYDFHQQLAKRNSSRNAFPHSVFNFDGVPLPFVNDGDRRTVDDVGAKRVWIRQPGPGDEKRQATLFLCIGADCEVQPRPYVIFRGKGTQILRSAEPSQWDSRVSVHFQENGWVNTKAAVCIGKVMQQDPAFVNCDPNRTFLCDNLQAHKAPEFVDAMKPLGEIVLFPSNVTDLLQPVDAGAGRMMKYLIASRLDNQFLRNG</sequence>
<dbReference type="Pfam" id="PF03184">
    <property type="entry name" value="DDE_1"/>
    <property type="match status" value="1"/>
</dbReference>
<dbReference type="STRING" id="37360.A0A0G4J614"/>
<dbReference type="PROSITE" id="PS50157">
    <property type="entry name" value="ZINC_FINGER_C2H2_2"/>
    <property type="match status" value="1"/>
</dbReference>
<dbReference type="GO" id="GO:0008270">
    <property type="term" value="F:zinc ion binding"/>
    <property type="evidence" value="ECO:0007669"/>
    <property type="project" value="UniProtKB-KW"/>
</dbReference>
<proteinExistence type="predicted"/>
<feature type="region of interest" description="Disordered" evidence="2">
    <location>
        <begin position="73"/>
        <end position="99"/>
    </location>
</feature>
<protein>
    <recommendedName>
        <fullName evidence="4">C2H2-type domain-containing protein</fullName>
    </recommendedName>
</protein>
<dbReference type="OrthoDB" id="8016097at2759"/>
<name>A0A0G4J614_PLABS</name>
<evidence type="ECO:0000256" key="2">
    <source>
        <dbReference type="SAM" id="MobiDB-lite"/>
    </source>
</evidence>
<keyword evidence="1" id="KW-0863">Zinc-finger</keyword>
<feature type="signal peptide" evidence="3">
    <location>
        <begin position="1"/>
        <end position="19"/>
    </location>
</feature>
<keyword evidence="1" id="KW-0862">Zinc</keyword>
<dbReference type="GO" id="GO:0005634">
    <property type="term" value="C:nucleus"/>
    <property type="evidence" value="ECO:0007669"/>
    <property type="project" value="TreeGrafter"/>
</dbReference>
<dbReference type="InterPro" id="IPR050863">
    <property type="entry name" value="CenT-Element_Derived"/>
</dbReference>
<keyword evidence="3" id="KW-0732">Signal</keyword>
<dbReference type="PANTHER" id="PTHR19303">
    <property type="entry name" value="TRANSPOSON"/>
    <property type="match status" value="1"/>
</dbReference>
<gene>
    <name evidence="5" type="ORF">PBRA_009180</name>
</gene>
<keyword evidence="6" id="KW-1185">Reference proteome</keyword>
<evidence type="ECO:0000256" key="3">
    <source>
        <dbReference type="SAM" id="SignalP"/>
    </source>
</evidence>
<dbReference type="GO" id="GO:0003677">
    <property type="term" value="F:DNA binding"/>
    <property type="evidence" value="ECO:0007669"/>
    <property type="project" value="TreeGrafter"/>
</dbReference>
<feature type="chain" id="PRO_5005193559" description="C2H2-type domain-containing protein" evidence="3">
    <location>
        <begin position="20"/>
        <end position="449"/>
    </location>
</feature>
<feature type="compositionally biased region" description="Basic and acidic residues" evidence="2">
    <location>
        <begin position="76"/>
        <end position="88"/>
    </location>
</feature>